<name>A0A1G7CKC1_9BURK</name>
<evidence type="ECO:0000259" key="11">
    <source>
        <dbReference type="Pfam" id="PF02729"/>
    </source>
</evidence>
<dbReference type="Gene3D" id="3.40.50.1370">
    <property type="entry name" value="Aspartate/ornithine carbamoyltransferase"/>
    <property type="match status" value="2"/>
</dbReference>
<feature type="binding site" evidence="9">
    <location>
        <position position="319"/>
    </location>
    <ligand>
        <name>carbamoyl phosphate</name>
        <dbReference type="ChEBI" id="CHEBI:58228"/>
    </ligand>
</feature>
<dbReference type="GO" id="GO:0005737">
    <property type="term" value="C:cytoplasm"/>
    <property type="evidence" value="ECO:0007669"/>
    <property type="project" value="UniProtKB-SubCell"/>
</dbReference>
<gene>
    <name evidence="12" type="ORF">SAMN05421548_14612</name>
</gene>
<dbReference type="GO" id="GO:0042450">
    <property type="term" value="P:L-arginine biosynthetic process via ornithine"/>
    <property type="evidence" value="ECO:0007669"/>
    <property type="project" value="UniProtKB-UniRule"/>
</dbReference>
<evidence type="ECO:0000256" key="9">
    <source>
        <dbReference type="HAMAP-Rule" id="MF_01109"/>
    </source>
</evidence>
<evidence type="ECO:0000313" key="12">
    <source>
        <dbReference type="EMBL" id="SDE39844.1"/>
    </source>
</evidence>
<feature type="domain" description="Aspartate/ornithine carbamoyltransferase carbamoyl-P binding" evidence="11">
    <location>
        <begin position="7"/>
        <end position="147"/>
    </location>
</feature>
<dbReference type="InterPro" id="IPR002292">
    <property type="entry name" value="Orn/put_carbamltrans"/>
</dbReference>
<feature type="binding site" evidence="9">
    <location>
        <begin position="273"/>
        <end position="274"/>
    </location>
    <ligand>
        <name>carbamoyl phosphate</name>
        <dbReference type="ChEBI" id="CHEBI:58228"/>
    </ligand>
</feature>
<dbReference type="PROSITE" id="PS00097">
    <property type="entry name" value="CARBAMOYLTRANSFERASE"/>
    <property type="match status" value="1"/>
</dbReference>
<feature type="binding site" evidence="9">
    <location>
        <position position="83"/>
    </location>
    <ligand>
        <name>carbamoyl phosphate</name>
        <dbReference type="ChEBI" id="CHEBI:58228"/>
    </ligand>
</feature>
<dbReference type="Pfam" id="PF02729">
    <property type="entry name" value="OTCace_N"/>
    <property type="match status" value="1"/>
</dbReference>
<dbReference type="EMBL" id="FMYQ01000046">
    <property type="protein sequence ID" value="SDE39844.1"/>
    <property type="molecule type" value="Genomic_DNA"/>
</dbReference>
<dbReference type="InterPro" id="IPR006132">
    <property type="entry name" value="Asp/Orn_carbamoyltranf_P-bd"/>
</dbReference>
<organism evidence="12 13">
    <name type="scientific">Paraburkholderia lycopersici</name>
    <dbReference type="NCBI Taxonomy" id="416944"/>
    <lineage>
        <taxon>Bacteria</taxon>
        <taxon>Pseudomonadati</taxon>
        <taxon>Pseudomonadota</taxon>
        <taxon>Betaproteobacteria</taxon>
        <taxon>Burkholderiales</taxon>
        <taxon>Burkholderiaceae</taxon>
        <taxon>Paraburkholderia</taxon>
    </lineage>
</organism>
<dbReference type="GO" id="GO:0016597">
    <property type="term" value="F:amino acid binding"/>
    <property type="evidence" value="ECO:0007669"/>
    <property type="project" value="InterPro"/>
</dbReference>
<dbReference type="GO" id="GO:0019240">
    <property type="term" value="P:citrulline biosynthetic process"/>
    <property type="evidence" value="ECO:0007669"/>
    <property type="project" value="UniProtKB-ARBA"/>
</dbReference>
<dbReference type="InterPro" id="IPR024904">
    <property type="entry name" value="OTCase_ArgI"/>
</dbReference>
<dbReference type="PRINTS" id="PR00102">
    <property type="entry name" value="OTCASE"/>
</dbReference>
<evidence type="ECO:0000259" key="10">
    <source>
        <dbReference type="Pfam" id="PF00185"/>
    </source>
</evidence>
<feature type="binding site" evidence="9">
    <location>
        <position position="107"/>
    </location>
    <ligand>
        <name>carbamoyl phosphate</name>
        <dbReference type="ChEBI" id="CHEBI:58228"/>
    </ligand>
</feature>
<evidence type="ECO:0000256" key="5">
    <source>
        <dbReference type="ARBA" id="ARBA00016634"/>
    </source>
</evidence>
<evidence type="ECO:0000256" key="8">
    <source>
        <dbReference type="ARBA" id="ARBA00048772"/>
    </source>
</evidence>
<dbReference type="PRINTS" id="PR00100">
    <property type="entry name" value="AOTCASE"/>
</dbReference>
<evidence type="ECO:0000256" key="2">
    <source>
        <dbReference type="ARBA" id="ARBA00004975"/>
    </source>
</evidence>
<evidence type="ECO:0000256" key="6">
    <source>
        <dbReference type="ARBA" id="ARBA00022490"/>
    </source>
</evidence>
<dbReference type="PANTHER" id="PTHR45753:SF2">
    <property type="entry name" value="ORNITHINE CARBAMOYLTRANSFERASE"/>
    <property type="match status" value="1"/>
</dbReference>
<feature type="binding site" evidence="9">
    <location>
        <position position="231"/>
    </location>
    <ligand>
        <name>L-ornithine</name>
        <dbReference type="ChEBI" id="CHEBI:46911"/>
    </ligand>
</feature>
<comment type="subcellular location">
    <subcellularLocation>
        <location evidence="1 9">Cytoplasm</location>
    </subcellularLocation>
</comment>
<feature type="binding site" evidence="9">
    <location>
        <begin position="235"/>
        <end position="236"/>
    </location>
    <ligand>
        <name>L-ornithine</name>
        <dbReference type="ChEBI" id="CHEBI:46911"/>
    </ligand>
</feature>
<dbReference type="SUPFAM" id="SSF53671">
    <property type="entry name" value="Aspartate/ornithine carbamoyltransferase"/>
    <property type="match status" value="1"/>
</dbReference>
<dbReference type="UniPathway" id="UPA00068">
    <property type="reaction ID" value="UER00112"/>
</dbReference>
<sequence length="333" mass="37342">MFNVHNRSYLTLIDYTPRQIHYLLDLSRDLKRAKYTGTEVPRLTGKNIALIFEKTSTRTRCAFEVAAHDQGAHVTYIDPTGSQIGHKESMKDTARVLGRMYDAIEYRGYGQAIVEELAQYAGVPVYNGLTDEFHPTQMLADMLTMHEHSDKPLHEIAYCYIGDAHNNTGNSLMIVGAKLGMDVRLCAPRRLWPQDELVEQCRAIAAKTGARLTLTEHPDEAVKGADFIYTDVWVSMGEPEEKWGERIHALLPYQVNAALLAKTGNPRVKFMHCLPAFHDAHTVVGKQIADRYGLNEGVEVTDEVFESDASIVFEQAENRLHTIKAVLVATLAS</sequence>
<evidence type="ECO:0000256" key="1">
    <source>
        <dbReference type="ARBA" id="ARBA00004496"/>
    </source>
</evidence>
<dbReference type="STRING" id="416944.SAMN05421548_14612"/>
<dbReference type="PANTHER" id="PTHR45753">
    <property type="entry name" value="ORNITHINE CARBAMOYLTRANSFERASE, MITOCHONDRIAL"/>
    <property type="match status" value="1"/>
</dbReference>
<feature type="binding site" evidence="9">
    <location>
        <begin position="134"/>
        <end position="137"/>
    </location>
    <ligand>
        <name>carbamoyl phosphate</name>
        <dbReference type="ChEBI" id="CHEBI:58228"/>
    </ligand>
</feature>
<dbReference type="Proteomes" id="UP000198908">
    <property type="component" value="Unassembled WGS sequence"/>
</dbReference>
<dbReference type="InterPro" id="IPR006130">
    <property type="entry name" value="Asp/Orn_carbamoylTrfase"/>
</dbReference>
<comment type="catalytic activity">
    <reaction evidence="8 9">
        <text>carbamoyl phosphate + L-ornithine = L-citrulline + phosphate + H(+)</text>
        <dbReference type="Rhea" id="RHEA:19513"/>
        <dbReference type="ChEBI" id="CHEBI:15378"/>
        <dbReference type="ChEBI" id="CHEBI:43474"/>
        <dbReference type="ChEBI" id="CHEBI:46911"/>
        <dbReference type="ChEBI" id="CHEBI:57743"/>
        <dbReference type="ChEBI" id="CHEBI:58228"/>
        <dbReference type="EC" id="2.1.3.3"/>
    </reaction>
</comment>
<dbReference type="Pfam" id="PF00185">
    <property type="entry name" value="OTCace"/>
    <property type="match status" value="1"/>
</dbReference>
<dbReference type="GO" id="GO:0004585">
    <property type="term" value="F:ornithine carbamoyltransferase activity"/>
    <property type="evidence" value="ECO:0007669"/>
    <property type="project" value="UniProtKB-UniRule"/>
</dbReference>
<protein>
    <recommendedName>
        <fullName evidence="5 9">Ornithine carbamoyltransferase</fullName>
        <shortName evidence="9">OTCase</shortName>
        <ecNumber evidence="4 9">2.1.3.3</ecNumber>
    </recommendedName>
</protein>
<dbReference type="FunFam" id="3.40.50.1370:FF:000004">
    <property type="entry name" value="Ornithine carbamoyltransferase"/>
    <property type="match status" value="1"/>
</dbReference>
<dbReference type="NCBIfam" id="NF003286">
    <property type="entry name" value="PRK04284.1"/>
    <property type="match status" value="1"/>
</dbReference>
<dbReference type="NCBIfam" id="NF002470">
    <property type="entry name" value="PRK01713.1"/>
    <property type="match status" value="1"/>
</dbReference>
<dbReference type="AlphaFoldDB" id="A0A1G7CKC1"/>
<evidence type="ECO:0000256" key="4">
    <source>
        <dbReference type="ARBA" id="ARBA00013007"/>
    </source>
</evidence>
<dbReference type="InterPro" id="IPR006131">
    <property type="entry name" value="Asp_carbamoyltransf_Asp/Orn-bd"/>
</dbReference>
<evidence type="ECO:0000313" key="13">
    <source>
        <dbReference type="Proteomes" id="UP000198908"/>
    </source>
</evidence>
<dbReference type="NCBIfam" id="TIGR00658">
    <property type="entry name" value="orni_carb_tr"/>
    <property type="match status" value="1"/>
</dbReference>
<feature type="binding site" evidence="9">
    <location>
        <begin position="56"/>
        <end position="59"/>
    </location>
    <ligand>
        <name>carbamoyl phosphate</name>
        <dbReference type="ChEBI" id="CHEBI:58228"/>
    </ligand>
</feature>
<dbReference type="HAMAP" id="MF_01109">
    <property type="entry name" value="OTCase"/>
    <property type="match status" value="1"/>
</dbReference>
<dbReference type="InterPro" id="IPR036901">
    <property type="entry name" value="Asp/Orn_carbamoylTrfase_sf"/>
</dbReference>
<dbReference type="EC" id="2.1.3.3" evidence="4 9"/>
<accession>A0A1G7CKC1</accession>
<keyword evidence="6 9" id="KW-0963">Cytoplasm</keyword>
<comment type="similarity">
    <text evidence="3 9">Belongs to the aspartate/ornithine carbamoyltransferase superfamily. OTCase family.</text>
</comment>
<comment type="pathway">
    <text evidence="2">Amino-acid biosynthesis; L-arginine biosynthesis; L-arginine from L-ornithine and carbamoyl phosphate: step 1/3.</text>
</comment>
<reference evidence="13" key="1">
    <citation type="submission" date="2016-09" db="EMBL/GenBank/DDBJ databases">
        <authorList>
            <person name="Varghese N."/>
            <person name="Submissions S."/>
        </authorList>
    </citation>
    <scope>NUCLEOTIDE SEQUENCE [LARGE SCALE GENOMIC DNA]</scope>
    <source>
        <strain evidence="13">TNe-862</strain>
    </source>
</reference>
<evidence type="ECO:0000256" key="7">
    <source>
        <dbReference type="ARBA" id="ARBA00022679"/>
    </source>
</evidence>
<keyword evidence="7 9" id="KW-0808">Transferase</keyword>
<feature type="domain" description="Aspartate/ornithine carbamoyltransferase Asp/Orn-binding" evidence="10">
    <location>
        <begin position="155"/>
        <end position="329"/>
    </location>
</feature>
<keyword evidence="13" id="KW-1185">Reference proteome</keyword>
<feature type="binding site" evidence="9">
    <location>
        <position position="167"/>
    </location>
    <ligand>
        <name>L-ornithine</name>
        <dbReference type="ChEBI" id="CHEBI:46911"/>
    </ligand>
</feature>
<evidence type="ECO:0000256" key="3">
    <source>
        <dbReference type="ARBA" id="ARBA00007805"/>
    </source>
</evidence>
<proteinExistence type="inferred from homology"/>